<dbReference type="STRING" id="525373.HMPREF0766_12391"/>
<dbReference type="SMART" id="SM00530">
    <property type="entry name" value="HTH_XRE"/>
    <property type="match status" value="1"/>
</dbReference>
<dbReference type="Gene3D" id="1.10.260.40">
    <property type="entry name" value="lambda repressor-like DNA-binding domains"/>
    <property type="match status" value="1"/>
</dbReference>
<dbReference type="GeneID" id="95428006"/>
<protein>
    <submittedName>
        <fullName evidence="3">DNA-binding helix-turn-helix protein</fullName>
    </submittedName>
</protein>
<dbReference type="OrthoDB" id="1357763at2"/>
<organism evidence="3 4">
    <name type="scientific">Sphingobacterium spiritivorum ATCC 33861</name>
    <dbReference type="NCBI Taxonomy" id="525373"/>
    <lineage>
        <taxon>Bacteria</taxon>
        <taxon>Pseudomonadati</taxon>
        <taxon>Bacteroidota</taxon>
        <taxon>Sphingobacteriia</taxon>
        <taxon>Sphingobacteriales</taxon>
        <taxon>Sphingobacteriaceae</taxon>
        <taxon>Sphingobacterium</taxon>
    </lineage>
</organism>
<evidence type="ECO:0000259" key="2">
    <source>
        <dbReference type="PROSITE" id="PS50943"/>
    </source>
</evidence>
<feature type="domain" description="HTH cro/C1-type" evidence="2">
    <location>
        <begin position="8"/>
        <end position="61"/>
    </location>
</feature>
<keyword evidence="1 3" id="KW-0238">DNA-binding</keyword>
<dbReference type="GO" id="GO:0003677">
    <property type="term" value="F:DNA binding"/>
    <property type="evidence" value="ECO:0007669"/>
    <property type="project" value="UniProtKB-KW"/>
</dbReference>
<proteinExistence type="predicted"/>
<dbReference type="PROSITE" id="PS50943">
    <property type="entry name" value="HTH_CROC1"/>
    <property type="match status" value="1"/>
</dbReference>
<dbReference type="SUPFAM" id="SSF47413">
    <property type="entry name" value="lambda repressor-like DNA-binding domains"/>
    <property type="match status" value="1"/>
</dbReference>
<dbReference type="InterPro" id="IPR001387">
    <property type="entry name" value="Cro/C1-type_HTH"/>
</dbReference>
<dbReference type="Proteomes" id="UP000006258">
    <property type="component" value="Unassembled WGS sequence"/>
</dbReference>
<dbReference type="HOGENOM" id="CLU_2262042_0_0_10"/>
<keyword evidence="4" id="KW-1185">Reference proteome</keyword>
<evidence type="ECO:0000313" key="4">
    <source>
        <dbReference type="Proteomes" id="UP000006258"/>
    </source>
</evidence>
<comment type="caution">
    <text evidence="3">The sequence shown here is derived from an EMBL/GenBank/DDBJ whole genome shotgun (WGS) entry which is preliminary data.</text>
</comment>
<dbReference type="AlphaFoldDB" id="D7VN21"/>
<reference evidence="3" key="1">
    <citation type="submission" date="2010-07" db="EMBL/GenBank/DDBJ databases">
        <authorList>
            <person name="Muzny D."/>
            <person name="Qin X."/>
            <person name="Buhay C."/>
            <person name="Dugan-Rocha S."/>
            <person name="Ding Y."/>
            <person name="Chen G."/>
            <person name="Hawes A."/>
            <person name="Holder M."/>
            <person name="Jhangiani S."/>
            <person name="Johnson A."/>
            <person name="Khan Z."/>
            <person name="Li Z."/>
            <person name="Liu W."/>
            <person name="Liu X."/>
            <person name="Perez L."/>
            <person name="Shen H."/>
            <person name="Wang Q."/>
            <person name="Watt J."/>
            <person name="Xi L."/>
            <person name="Xin Y."/>
            <person name="Zhou J."/>
            <person name="Deng J."/>
            <person name="Jiang H."/>
            <person name="Liu Y."/>
            <person name="Qu J."/>
            <person name="Song X.-Z."/>
            <person name="Zhang L."/>
            <person name="Villasana D."/>
            <person name="Johnson A."/>
            <person name="Liu J."/>
            <person name="Liyanage D."/>
            <person name="Lorensuhewa L."/>
            <person name="Robinson T."/>
            <person name="Song A."/>
            <person name="Song B.-B."/>
            <person name="Dinh H."/>
            <person name="Thornton R."/>
            <person name="Coyle M."/>
            <person name="Francisco L."/>
            <person name="Jackson L."/>
            <person name="Javaid M."/>
            <person name="Korchina V."/>
            <person name="Kovar C."/>
            <person name="Mata R."/>
            <person name="Mathew T."/>
            <person name="Ngo R."/>
            <person name="Nguyen L."/>
            <person name="Nguyen N."/>
            <person name="Okwuonu G."/>
            <person name="Ongeri F."/>
            <person name="Pham C."/>
            <person name="Simmons D."/>
            <person name="Wilczek-Boney K."/>
            <person name="Hale W."/>
            <person name="Jakkamsetti A."/>
            <person name="Pham P."/>
            <person name="Ruth R."/>
            <person name="San Lucas F."/>
            <person name="Warren J."/>
            <person name="Zhang J."/>
            <person name="Zhao Z."/>
            <person name="Zhou C."/>
            <person name="Zhu D."/>
            <person name="Lee S."/>
            <person name="Bess C."/>
            <person name="Blankenburg K."/>
            <person name="Forbes L."/>
            <person name="Fu Q."/>
            <person name="Gubbala S."/>
            <person name="Hirani K."/>
            <person name="Jayaseelan J.C."/>
            <person name="Lara F."/>
            <person name="Munidasa M."/>
            <person name="Palculict T."/>
            <person name="Patil S."/>
            <person name="Pu L.-L."/>
            <person name="Saada N."/>
            <person name="Tang L."/>
            <person name="Weissenberger G."/>
            <person name="Zhu Y."/>
            <person name="Hemphill L."/>
            <person name="Shang Y."/>
            <person name="Youmans B."/>
            <person name="Ayvaz T."/>
            <person name="Ross M."/>
            <person name="Santibanez J."/>
            <person name="Aqrawi P."/>
            <person name="Gross S."/>
            <person name="Joshi V."/>
            <person name="Fowler G."/>
            <person name="Nazareth L."/>
            <person name="Reid J."/>
            <person name="Worley K."/>
            <person name="Petrosino J."/>
            <person name="Highlander S."/>
            <person name="Gibbs R."/>
        </authorList>
    </citation>
    <scope>NUCLEOTIDE SEQUENCE [LARGE SCALE GENOMIC DNA]</scope>
    <source>
        <strain evidence="3">ATCC 33861</strain>
    </source>
</reference>
<dbReference type="PANTHER" id="PTHR46558:SF4">
    <property type="entry name" value="DNA-BIDING PHAGE PROTEIN"/>
    <property type="match status" value="1"/>
</dbReference>
<accession>D7VN21</accession>
<evidence type="ECO:0000256" key="1">
    <source>
        <dbReference type="ARBA" id="ARBA00023125"/>
    </source>
</evidence>
<dbReference type="Pfam" id="PF01381">
    <property type="entry name" value="HTH_3"/>
    <property type="match status" value="1"/>
</dbReference>
<dbReference type="PANTHER" id="PTHR46558">
    <property type="entry name" value="TRACRIPTIONAL REGULATORY PROTEIN-RELATED-RELATED"/>
    <property type="match status" value="1"/>
</dbReference>
<evidence type="ECO:0000313" key="3">
    <source>
        <dbReference type="EMBL" id="EFK57318.1"/>
    </source>
</evidence>
<sequence>MATKGQKIKTFRMMKGITQEQLAEKFNGNKSTVSRIENDTMEPNAQVLAALASFGMNIDDLLQAENGYVKEKALQMRVTELELKLMQIESKLEGLVKFIEEKL</sequence>
<dbReference type="EMBL" id="ACHA02000011">
    <property type="protein sequence ID" value="EFK57318.1"/>
    <property type="molecule type" value="Genomic_DNA"/>
</dbReference>
<dbReference type="InterPro" id="IPR010982">
    <property type="entry name" value="Lambda_DNA-bd_dom_sf"/>
</dbReference>
<gene>
    <name evidence="3" type="ORF">HMPREF0766_12391</name>
</gene>
<dbReference type="CDD" id="cd00093">
    <property type="entry name" value="HTH_XRE"/>
    <property type="match status" value="1"/>
</dbReference>
<name>D7VN21_SPHSI</name>
<dbReference type="RefSeq" id="WP_002992918.1">
    <property type="nucleotide sequence ID" value="NZ_GL379770.1"/>
</dbReference>